<organism evidence="2 3">
    <name type="scientific">Heterodera trifolii</name>
    <dbReference type="NCBI Taxonomy" id="157864"/>
    <lineage>
        <taxon>Eukaryota</taxon>
        <taxon>Metazoa</taxon>
        <taxon>Ecdysozoa</taxon>
        <taxon>Nematoda</taxon>
        <taxon>Chromadorea</taxon>
        <taxon>Rhabditida</taxon>
        <taxon>Tylenchina</taxon>
        <taxon>Tylenchomorpha</taxon>
        <taxon>Tylenchoidea</taxon>
        <taxon>Heteroderidae</taxon>
        <taxon>Heteroderinae</taxon>
        <taxon>Heterodera</taxon>
    </lineage>
</organism>
<reference evidence="2 3" key="1">
    <citation type="submission" date="2024-10" db="EMBL/GenBank/DDBJ databases">
        <authorList>
            <person name="Kim D."/>
        </authorList>
    </citation>
    <scope>NUCLEOTIDE SEQUENCE [LARGE SCALE GENOMIC DNA]</scope>
    <source>
        <strain evidence="2">BH-2024</strain>
    </source>
</reference>
<feature type="domain" description="MATH" evidence="1">
    <location>
        <begin position="1"/>
        <end position="61"/>
    </location>
</feature>
<evidence type="ECO:0000259" key="1">
    <source>
        <dbReference type="PROSITE" id="PS50144"/>
    </source>
</evidence>
<dbReference type="Gene3D" id="2.60.210.10">
    <property type="entry name" value="Apoptosis, Tumor Necrosis Factor Receptor Associated Protein 2, Chain A"/>
    <property type="match status" value="1"/>
</dbReference>
<protein>
    <recommendedName>
        <fullName evidence="1">MATH domain-containing protein</fullName>
    </recommendedName>
</protein>
<gene>
    <name evidence="2" type="ORF">niasHT_016504</name>
</gene>
<sequence>MLRIVSQKKGANGYTSVLIHKFHQKSESRGYPHFINFEELMDTDNGWYDKEGDSVTLAVDVFAEEPYGGDGS</sequence>
<dbReference type="SUPFAM" id="SSF49599">
    <property type="entry name" value="TRAF domain-like"/>
    <property type="match status" value="1"/>
</dbReference>
<comment type="caution">
    <text evidence="2">The sequence shown here is derived from an EMBL/GenBank/DDBJ whole genome shotgun (WGS) entry which is preliminary data.</text>
</comment>
<accession>A0ABD2L5F9</accession>
<keyword evidence="3" id="KW-1185">Reference proteome</keyword>
<dbReference type="AlphaFoldDB" id="A0ABD2L5F9"/>
<dbReference type="Proteomes" id="UP001620626">
    <property type="component" value="Unassembled WGS sequence"/>
</dbReference>
<proteinExistence type="predicted"/>
<evidence type="ECO:0000313" key="2">
    <source>
        <dbReference type="EMBL" id="KAL3110005.1"/>
    </source>
</evidence>
<dbReference type="InterPro" id="IPR008974">
    <property type="entry name" value="TRAF-like"/>
</dbReference>
<dbReference type="InterPro" id="IPR002083">
    <property type="entry name" value="MATH/TRAF_dom"/>
</dbReference>
<name>A0ABD2L5F9_9BILA</name>
<dbReference type="EMBL" id="JBICBT010000550">
    <property type="protein sequence ID" value="KAL3110005.1"/>
    <property type="molecule type" value="Genomic_DNA"/>
</dbReference>
<dbReference type="PROSITE" id="PS50144">
    <property type="entry name" value="MATH"/>
    <property type="match status" value="1"/>
</dbReference>
<evidence type="ECO:0000313" key="3">
    <source>
        <dbReference type="Proteomes" id="UP001620626"/>
    </source>
</evidence>